<gene>
    <name evidence="1" type="ORF">AABB29_09355</name>
</gene>
<accession>A0ABZ2VB93</accession>
<reference evidence="2" key="1">
    <citation type="submission" date="2024-04" db="EMBL/GenBank/DDBJ databases">
        <title>Phylogenomic analyses of a clade within the roseobacter group suggest taxonomic reassignments of species of the genera Aestuariivita, Citreicella, Loktanella, Nautella, Pelagibaca, Ruegeria, Thalassobius, Thiobacimonas and Tropicibacter, and the proposal o.</title>
        <authorList>
            <person name="Jeon C.O."/>
        </authorList>
    </citation>
    <scope>NUCLEOTIDE SEQUENCE [LARGE SCALE GENOMIC DNA]</scope>
    <source>
        <strain evidence="2">BS5-3</strain>
    </source>
</reference>
<dbReference type="Proteomes" id="UP001440612">
    <property type="component" value="Chromosome"/>
</dbReference>
<proteinExistence type="predicted"/>
<sequence>MMQPSGQPVQAVLLYDNAAAFDAAFGDLFVLDARLKSALKDYGPWQSLKGYNTPNNLGLSSETRHITVQRFDTQMPLDGFADVLGNPVVANLQADLVSAITGHQRALLLEVGPGSVPGFTSALQSSGIAANLDGLDDPAMGLAEGQSDYEDRLAIAQYSVISTLPEASISAIHWVQSQQVFEPGSFSKIASQGFSTPLYCGPFLFGGEQTADGAVKAGVRGLGSQNLLGKMVIFKPHTQNWTDSYQQMLTFITYCRSIGRVLGDDETFSTDTRDAPVIHVRHKNDIPQLPEGYIELSRDDHMTAGERSGLVSKLFGKFRR</sequence>
<keyword evidence="2" id="KW-1185">Reference proteome</keyword>
<evidence type="ECO:0000313" key="2">
    <source>
        <dbReference type="Proteomes" id="UP001440612"/>
    </source>
</evidence>
<dbReference type="RefSeq" id="WP_341368893.1">
    <property type="nucleotide sequence ID" value="NZ_CP150951.2"/>
</dbReference>
<protein>
    <submittedName>
        <fullName evidence="1">Uncharacterized protein</fullName>
    </submittedName>
</protein>
<dbReference type="EMBL" id="CP150951">
    <property type="protein sequence ID" value="WZC50792.1"/>
    <property type="molecule type" value="Genomic_DNA"/>
</dbReference>
<name>A0ABZ2VB93_9RHOB</name>
<evidence type="ECO:0000313" key="1">
    <source>
        <dbReference type="EMBL" id="WZC50792.1"/>
    </source>
</evidence>
<organism evidence="1 2">
    <name type="scientific">Yoonia phaeophyticola</name>
    <dbReference type="NCBI Taxonomy" id="3137369"/>
    <lineage>
        <taxon>Bacteria</taxon>
        <taxon>Pseudomonadati</taxon>
        <taxon>Pseudomonadota</taxon>
        <taxon>Alphaproteobacteria</taxon>
        <taxon>Rhodobacterales</taxon>
        <taxon>Paracoccaceae</taxon>
        <taxon>Yoonia</taxon>
    </lineage>
</organism>